<reference evidence="3" key="1">
    <citation type="submission" date="2025-08" db="UniProtKB">
        <authorList>
            <consortium name="RefSeq"/>
        </authorList>
    </citation>
    <scope>IDENTIFICATION</scope>
</reference>
<dbReference type="Proteomes" id="UP000695022">
    <property type="component" value="Unplaced"/>
</dbReference>
<dbReference type="GeneID" id="106820293"/>
<gene>
    <name evidence="3" type="primary">LOC106820293</name>
</gene>
<evidence type="ECO:0000313" key="3">
    <source>
        <dbReference type="RefSeq" id="XP_014680300.1"/>
    </source>
</evidence>
<sequence>MHPAYRITPYMEQLYGSLHSSPMSFRGLSPVERGVPVHPEYLQQMAALSQRYESLSQGLPATPSMDGSSCTERLGPACERAARGRCRARRSPTIPSTSIP</sequence>
<evidence type="ECO:0000256" key="1">
    <source>
        <dbReference type="SAM" id="MobiDB-lite"/>
    </source>
</evidence>
<dbReference type="RefSeq" id="XP_014680300.1">
    <property type="nucleotide sequence ID" value="XM_014824814.1"/>
</dbReference>
<keyword evidence="2" id="KW-1185">Reference proteome</keyword>
<name>A0ABM1F779_PRICU</name>
<organism evidence="2 3">
    <name type="scientific">Priapulus caudatus</name>
    <name type="common">Priapulid worm</name>
    <dbReference type="NCBI Taxonomy" id="37621"/>
    <lineage>
        <taxon>Eukaryota</taxon>
        <taxon>Metazoa</taxon>
        <taxon>Ecdysozoa</taxon>
        <taxon>Scalidophora</taxon>
        <taxon>Priapulida</taxon>
        <taxon>Priapulimorpha</taxon>
        <taxon>Priapulimorphida</taxon>
        <taxon>Priapulidae</taxon>
        <taxon>Priapulus</taxon>
    </lineage>
</organism>
<evidence type="ECO:0000313" key="2">
    <source>
        <dbReference type="Proteomes" id="UP000695022"/>
    </source>
</evidence>
<feature type="region of interest" description="Disordered" evidence="1">
    <location>
        <begin position="81"/>
        <end position="100"/>
    </location>
</feature>
<proteinExistence type="predicted"/>
<protein>
    <submittedName>
        <fullName evidence="3">Uncharacterized protein LOC106820293</fullName>
    </submittedName>
</protein>
<accession>A0ABM1F779</accession>